<name>A0ABQ2KJ25_9NOCA</name>
<gene>
    <name evidence="3" type="ORF">GCM10011610_34750</name>
</gene>
<evidence type="ECO:0000313" key="3">
    <source>
        <dbReference type="EMBL" id="GGN82878.1"/>
    </source>
</evidence>
<feature type="region of interest" description="Disordered" evidence="1">
    <location>
        <begin position="28"/>
        <end position="59"/>
    </location>
</feature>
<feature type="chain" id="PRO_5045944353" evidence="2">
    <location>
        <begin position="32"/>
        <end position="73"/>
    </location>
</feature>
<reference evidence="4" key="1">
    <citation type="journal article" date="2019" name="Int. J. Syst. Evol. Microbiol.">
        <title>The Global Catalogue of Microorganisms (GCM) 10K type strain sequencing project: providing services to taxonomists for standard genome sequencing and annotation.</title>
        <authorList>
            <consortium name="The Broad Institute Genomics Platform"/>
            <consortium name="The Broad Institute Genome Sequencing Center for Infectious Disease"/>
            <person name="Wu L."/>
            <person name="Ma J."/>
        </authorList>
    </citation>
    <scope>NUCLEOTIDE SEQUENCE [LARGE SCALE GENOMIC DNA]</scope>
    <source>
        <strain evidence="4">CGMCC 4.7329</strain>
    </source>
</reference>
<evidence type="ECO:0000256" key="2">
    <source>
        <dbReference type="SAM" id="SignalP"/>
    </source>
</evidence>
<proteinExistence type="predicted"/>
<evidence type="ECO:0000256" key="1">
    <source>
        <dbReference type="SAM" id="MobiDB-lite"/>
    </source>
</evidence>
<keyword evidence="2" id="KW-0732">Signal</keyword>
<accession>A0ABQ2KJ25</accession>
<dbReference type="RefSeq" id="WP_189029188.1">
    <property type="nucleotide sequence ID" value="NZ_BMNE01000003.1"/>
</dbReference>
<evidence type="ECO:0000313" key="4">
    <source>
        <dbReference type="Proteomes" id="UP000658127"/>
    </source>
</evidence>
<dbReference type="Proteomes" id="UP000658127">
    <property type="component" value="Unassembled WGS sequence"/>
</dbReference>
<feature type="signal peptide" evidence="2">
    <location>
        <begin position="1"/>
        <end position="31"/>
    </location>
</feature>
<sequence length="73" mass="7552">MKVLATTAAKVVIAGGVAAALIGLGAGAASAQPHDSPDPGRPGPAHQEPQAGHQQGPQRHGFWFLDRWVPLPW</sequence>
<organism evidence="3 4">
    <name type="scientific">Nocardia rhizosphaerihabitans</name>
    <dbReference type="NCBI Taxonomy" id="1691570"/>
    <lineage>
        <taxon>Bacteria</taxon>
        <taxon>Bacillati</taxon>
        <taxon>Actinomycetota</taxon>
        <taxon>Actinomycetes</taxon>
        <taxon>Mycobacteriales</taxon>
        <taxon>Nocardiaceae</taxon>
        <taxon>Nocardia</taxon>
    </lineage>
</organism>
<dbReference type="EMBL" id="BMNE01000003">
    <property type="protein sequence ID" value="GGN82878.1"/>
    <property type="molecule type" value="Genomic_DNA"/>
</dbReference>
<protein>
    <submittedName>
        <fullName evidence="3">Uncharacterized protein</fullName>
    </submittedName>
</protein>
<comment type="caution">
    <text evidence="3">The sequence shown here is derived from an EMBL/GenBank/DDBJ whole genome shotgun (WGS) entry which is preliminary data.</text>
</comment>
<keyword evidence="4" id="KW-1185">Reference proteome</keyword>